<feature type="binding site" evidence="11">
    <location>
        <position position="178"/>
    </location>
    <ligand>
        <name>Zn(2+)</name>
        <dbReference type="ChEBI" id="CHEBI:29105"/>
        <label>2</label>
    </ligand>
</feature>
<dbReference type="GO" id="GO:0005524">
    <property type="term" value="F:ATP binding"/>
    <property type="evidence" value="ECO:0007669"/>
    <property type="project" value="InterPro"/>
</dbReference>
<dbReference type="InterPro" id="IPR036410">
    <property type="entry name" value="HSP_DnaJ_Cys-rich_dom_sf"/>
</dbReference>
<dbReference type="InterPro" id="IPR008971">
    <property type="entry name" value="HSP40/DnaJ_pept-bd"/>
</dbReference>
<dbReference type="NCBIfam" id="TIGR02349">
    <property type="entry name" value="DnaJ_bact"/>
    <property type="match status" value="1"/>
</dbReference>
<comment type="domain">
    <text evidence="11">The J domain is necessary and sufficient to stimulate DnaK ATPase activity. Zinc center 1 plays an important role in the autonomous, DnaK-independent chaperone activity of DnaJ. Zinc center 2 is essential for interaction with DnaK and for DnaJ activity.</text>
</comment>
<evidence type="ECO:0000256" key="4">
    <source>
        <dbReference type="ARBA" id="ARBA00022737"/>
    </source>
</evidence>
<dbReference type="HAMAP" id="MF_01152">
    <property type="entry name" value="DnaJ"/>
    <property type="match status" value="1"/>
</dbReference>
<dbReference type="InterPro" id="IPR001623">
    <property type="entry name" value="DnaJ_domain"/>
</dbReference>
<dbReference type="Gene3D" id="2.60.260.20">
    <property type="entry name" value="Urease metallochaperone UreE, N-terminal domain"/>
    <property type="match status" value="2"/>
</dbReference>
<feature type="domain" description="CR-type" evidence="14">
    <location>
        <begin position="145"/>
        <end position="227"/>
    </location>
</feature>
<dbReference type="NCBIfam" id="NF008035">
    <property type="entry name" value="PRK10767.1"/>
    <property type="match status" value="1"/>
</dbReference>
<keyword evidence="3 11" id="KW-0479">Metal-binding</keyword>
<evidence type="ECO:0000256" key="3">
    <source>
        <dbReference type="ARBA" id="ARBA00022723"/>
    </source>
</evidence>
<evidence type="ECO:0000256" key="8">
    <source>
        <dbReference type="ARBA" id="ARBA00023186"/>
    </source>
</evidence>
<comment type="caution">
    <text evidence="11">Lacks conserved residue(s) required for the propagation of feature annotation.</text>
</comment>
<dbReference type="SUPFAM" id="SSF46565">
    <property type="entry name" value="Chaperone J-domain"/>
    <property type="match status" value="1"/>
</dbReference>
<evidence type="ECO:0000256" key="7">
    <source>
        <dbReference type="ARBA" id="ARBA00023016"/>
    </source>
</evidence>
<dbReference type="Proteomes" id="UP000783287">
    <property type="component" value="Unassembled WGS sequence"/>
</dbReference>
<dbReference type="Pfam" id="PF00226">
    <property type="entry name" value="DnaJ"/>
    <property type="match status" value="1"/>
</dbReference>
<evidence type="ECO:0000313" key="15">
    <source>
        <dbReference type="EMBL" id="MCA9382866.1"/>
    </source>
</evidence>
<dbReference type="GO" id="GO:0005737">
    <property type="term" value="C:cytoplasm"/>
    <property type="evidence" value="ECO:0007669"/>
    <property type="project" value="UniProtKB-SubCell"/>
</dbReference>
<dbReference type="InterPro" id="IPR012724">
    <property type="entry name" value="DnaJ"/>
</dbReference>
<organism evidence="15 16">
    <name type="scientific">Candidatus Dojkabacteria bacterium</name>
    <dbReference type="NCBI Taxonomy" id="2099670"/>
    <lineage>
        <taxon>Bacteria</taxon>
        <taxon>Candidatus Dojkabacteria</taxon>
    </lineage>
</organism>
<dbReference type="PROSITE" id="PS51188">
    <property type="entry name" value="ZF_CR"/>
    <property type="match status" value="1"/>
</dbReference>
<feature type="binding site" evidence="11">
    <location>
        <position position="175"/>
    </location>
    <ligand>
        <name>Zn(2+)</name>
        <dbReference type="ChEBI" id="CHEBI:29105"/>
        <label>2</label>
    </ligand>
</feature>
<dbReference type="Pfam" id="PF01556">
    <property type="entry name" value="DnaJ_C"/>
    <property type="match status" value="1"/>
</dbReference>
<dbReference type="Gene3D" id="2.10.230.10">
    <property type="entry name" value="Heat shock protein DnaJ, cysteine-rich domain"/>
    <property type="match status" value="1"/>
</dbReference>
<keyword evidence="7 11" id="KW-0346">Stress response</keyword>
<dbReference type="InterPro" id="IPR018253">
    <property type="entry name" value="DnaJ_domain_CS"/>
</dbReference>
<evidence type="ECO:0000313" key="16">
    <source>
        <dbReference type="Proteomes" id="UP000783287"/>
    </source>
</evidence>
<dbReference type="FunFam" id="2.60.260.20:FF:000005">
    <property type="entry name" value="Chaperone protein dnaJ 1, mitochondrial"/>
    <property type="match status" value="1"/>
</dbReference>
<feature type="binding site" evidence="11">
    <location>
        <position position="204"/>
    </location>
    <ligand>
        <name>Zn(2+)</name>
        <dbReference type="ChEBI" id="CHEBI:29105"/>
        <label>2</label>
    </ligand>
</feature>
<keyword evidence="15" id="KW-0560">Oxidoreductase</keyword>
<sequence>MDKRDYYDVLGINKGATKKEIKSAYRKLAKEYHPDRNKAEDAEAKFKEVQEAYEVLYDDQKRTAYDKYGHAGTQGFGGGFGGGGFEGGFGGFDVGNIEDIFEQFFGGSAGFGGFNGFGGSRSGGPRRGQDIATRIQIEFNDAVFGTEKEIHYHRRMTCDDCNGSGAKDDSSVKECSNCKGAGRVTSVQRTILGNIQTVVACPTCKGKGKEITEKCSACSGETVLEKEDTFTIKIPQGIPDGVTIKFGDRGHAGLDGGGYGDLYVEIEVQPHEKLERRGNDIYTEIEIDVVTAVLGDKVTVPTVNGDDKVEIPAGTQSEAVIKMDGKGGPNFKDKGNGDQYVKVIVKIPEKLSKEQKQLWEQLKES</sequence>
<dbReference type="InterPro" id="IPR036869">
    <property type="entry name" value="J_dom_sf"/>
</dbReference>
<evidence type="ECO:0000259" key="13">
    <source>
        <dbReference type="PROSITE" id="PS50076"/>
    </source>
</evidence>
<dbReference type="Pfam" id="PF00684">
    <property type="entry name" value="DnaJ_CXXCXGXG"/>
    <property type="match status" value="1"/>
</dbReference>
<dbReference type="InterPro" id="IPR001305">
    <property type="entry name" value="HSP_DnaJ_Cys-rich_dom"/>
</dbReference>
<evidence type="ECO:0000256" key="6">
    <source>
        <dbReference type="ARBA" id="ARBA00022833"/>
    </source>
</evidence>
<evidence type="ECO:0000256" key="10">
    <source>
        <dbReference type="ARBA" id="ARBA00067609"/>
    </source>
</evidence>
<name>A0A955L4K7_9BACT</name>
<proteinExistence type="inferred from homology"/>
<comment type="caution">
    <text evidence="15">The sequence shown here is derived from an EMBL/GenBank/DDBJ whole genome shotgun (WGS) entry which is preliminary data.</text>
</comment>
<comment type="function">
    <text evidence="11">Participates actively in the response to hyperosmotic and heat shock by preventing the aggregation of stress-denatured proteins and by disaggregating proteins, also in an autonomous, DnaK-independent fashion. Unfolded proteins bind initially to DnaJ; upon interaction with the DnaJ-bound protein, DnaK hydrolyzes its bound ATP, resulting in the formation of a stable complex. GrpE releases ADP from DnaK; ATP binding to DnaK triggers the release of the substrate protein, thus completing the reaction cycle. Several rounds of ATP-dependent interactions between DnaJ, DnaK and GrpE are required for fully efficient folding. Also involved, together with DnaK and GrpE, in the DNA replication of plasmids through activation of initiation proteins.</text>
</comment>
<keyword evidence="2 11" id="KW-0235">DNA replication</keyword>
<reference evidence="15" key="2">
    <citation type="journal article" date="2021" name="Microbiome">
        <title>Successional dynamics and alternative stable states in a saline activated sludge microbial community over 9 years.</title>
        <authorList>
            <person name="Wang Y."/>
            <person name="Ye J."/>
            <person name="Ju F."/>
            <person name="Liu L."/>
            <person name="Boyd J.A."/>
            <person name="Deng Y."/>
            <person name="Parks D.H."/>
            <person name="Jiang X."/>
            <person name="Yin X."/>
            <person name="Woodcroft B.J."/>
            <person name="Tyson G.W."/>
            <person name="Hugenholtz P."/>
            <person name="Polz M.F."/>
            <person name="Zhang T."/>
        </authorList>
    </citation>
    <scope>NUCLEOTIDE SEQUENCE</scope>
    <source>
        <strain evidence="15">HKST-UBA14</strain>
    </source>
</reference>
<evidence type="ECO:0000259" key="14">
    <source>
        <dbReference type="PROSITE" id="PS51188"/>
    </source>
</evidence>
<dbReference type="AlphaFoldDB" id="A0A955L4K7"/>
<dbReference type="Gene3D" id="1.10.287.110">
    <property type="entry name" value="DnaJ domain"/>
    <property type="match status" value="1"/>
</dbReference>
<keyword evidence="8 11" id="KW-0143">Chaperone</keyword>
<dbReference type="InterPro" id="IPR002939">
    <property type="entry name" value="DnaJ_C"/>
</dbReference>
<evidence type="ECO:0000256" key="2">
    <source>
        <dbReference type="ARBA" id="ARBA00022705"/>
    </source>
</evidence>
<dbReference type="PROSITE" id="PS00636">
    <property type="entry name" value="DNAJ_1"/>
    <property type="match status" value="1"/>
</dbReference>
<protein>
    <recommendedName>
        <fullName evidence="10 11">Chaperone protein DnaJ</fullName>
    </recommendedName>
</protein>
<dbReference type="SMART" id="SM00271">
    <property type="entry name" value="DnaJ"/>
    <property type="match status" value="1"/>
</dbReference>
<feature type="binding site" evidence="11">
    <location>
        <position position="158"/>
    </location>
    <ligand>
        <name>Zn(2+)</name>
        <dbReference type="ChEBI" id="CHEBI:29105"/>
        <label>1</label>
    </ligand>
</feature>
<dbReference type="GO" id="GO:0031072">
    <property type="term" value="F:heat shock protein binding"/>
    <property type="evidence" value="ECO:0007669"/>
    <property type="project" value="InterPro"/>
</dbReference>
<dbReference type="CDD" id="cd10719">
    <property type="entry name" value="DnaJ_zf"/>
    <property type="match status" value="1"/>
</dbReference>
<reference evidence="15" key="1">
    <citation type="submission" date="2020-04" db="EMBL/GenBank/DDBJ databases">
        <authorList>
            <person name="Zhang T."/>
        </authorList>
    </citation>
    <scope>NUCLEOTIDE SEQUENCE</scope>
    <source>
        <strain evidence="15">HKST-UBA14</strain>
    </source>
</reference>
<dbReference type="PANTHER" id="PTHR43096:SF48">
    <property type="entry name" value="CHAPERONE PROTEIN DNAJ"/>
    <property type="match status" value="1"/>
</dbReference>
<keyword evidence="1 11" id="KW-0963">Cytoplasm</keyword>
<evidence type="ECO:0000256" key="11">
    <source>
        <dbReference type="HAMAP-Rule" id="MF_01152"/>
    </source>
</evidence>
<dbReference type="GO" id="GO:0006260">
    <property type="term" value="P:DNA replication"/>
    <property type="evidence" value="ECO:0007669"/>
    <property type="project" value="UniProtKB-KW"/>
</dbReference>
<dbReference type="EMBL" id="JAGQLK010000009">
    <property type="protein sequence ID" value="MCA9382866.1"/>
    <property type="molecule type" value="Genomic_DNA"/>
</dbReference>
<dbReference type="FunFam" id="2.10.230.10:FF:000002">
    <property type="entry name" value="Molecular chaperone DnaJ"/>
    <property type="match status" value="1"/>
</dbReference>
<dbReference type="CDD" id="cd06257">
    <property type="entry name" value="DnaJ"/>
    <property type="match status" value="1"/>
</dbReference>
<keyword evidence="5 11" id="KW-0863">Zinc-finger</keyword>
<dbReference type="GO" id="GO:0008270">
    <property type="term" value="F:zinc ion binding"/>
    <property type="evidence" value="ECO:0007669"/>
    <property type="project" value="UniProtKB-UniRule"/>
</dbReference>
<evidence type="ECO:0000256" key="5">
    <source>
        <dbReference type="ARBA" id="ARBA00022771"/>
    </source>
</evidence>
<dbReference type="CDD" id="cd10747">
    <property type="entry name" value="DnaJ_C"/>
    <property type="match status" value="1"/>
</dbReference>
<feature type="domain" description="J" evidence="13">
    <location>
        <begin position="5"/>
        <end position="69"/>
    </location>
</feature>
<evidence type="ECO:0000256" key="12">
    <source>
        <dbReference type="PROSITE-ProRule" id="PRU00546"/>
    </source>
</evidence>
<dbReference type="FunFam" id="1.10.287.110:FF:000031">
    <property type="entry name" value="Molecular chaperone DnaJ"/>
    <property type="match status" value="1"/>
</dbReference>
<comment type="cofactor">
    <cofactor evidence="11">
        <name>Zn(2+)</name>
        <dbReference type="ChEBI" id="CHEBI:29105"/>
    </cofactor>
    <text evidence="11">Binds 2 Zn(2+) ions per monomer.</text>
</comment>
<keyword evidence="6 11" id="KW-0862">Zinc</keyword>
<feature type="zinc finger region" description="CR-type" evidence="12">
    <location>
        <begin position="145"/>
        <end position="227"/>
    </location>
</feature>
<dbReference type="GO" id="GO:0051082">
    <property type="term" value="F:unfolded protein binding"/>
    <property type="evidence" value="ECO:0007669"/>
    <property type="project" value="UniProtKB-UniRule"/>
</dbReference>
<dbReference type="GO" id="GO:0016491">
    <property type="term" value="F:oxidoreductase activity"/>
    <property type="evidence" value="ECO:0007669"/>
    <property type="project" value="UniProtKB-KW"/>
</dbReference>
<dbReference type="PRINTS" id="PR00625">
    <property type="entry name" value="JDOMAIN"/>
</dbReference>
<dbReference type="SUPFAM" id="SSF49493">
    <property type="entry name" value="HSP40/DnaJ peptide-binding domain"/>
    <property type="match status" value="2"/>
</dbReference>
<keyword evidence="4 11" id="KW-0677">Repeat</keyword>
<gene>
    <name evidence="11 15" type="primary">dnaJ</name>
    <name evidence="15" type="ORF">KC909_00735</name>
</gene>
<feature type="binding site" evidence="11">
    <location>
        <position position="201"/>
    </location>
    <ligand>
        <name>Zn(2+)</name>
        <dbReference type="ChEBI" id="CHEBI:29105"/>
        <label>2</label>
    </ligand>
</feature>
<feature type="binding site" evidence="11">
    <location>
        <position position="218"/>
    </location>
    <ligand>
        <name>Zn(2+)</name>
        <dbReference type="ChEBI" id="CHEBI:29105"/>
        <label>1</label>
    </ligand>
</feature>
<dbReference type="PANTHER" id="PTHR43096">
    <property type="entry name" value="DNAJ HOMOLOG 1, MITOCHONDRIAL-RELATED"/>
    <property type="match status" value="1"/>
</dbReference>
<dbReference type="SUPFAM" id="SSF57938">
    <property type="entry name" value="DnaJ/Hsp40 cysteine-rich domain"/>
    <property type="match status" value="1"/>
</dbReference>
<feature type="binding site" evidence="11">
    <location>
        <position position="215"/>
    </location>
    <ligand>
        <name>Zn(2+)</name>
        <dbReference type="ChEBI" id="CHEBI:29105"/>
        <label>1</label>
    </ligand>
</feature>
<evidence type="ECO:0000256" key="9">
    <source>
        <dbReference type="ARBA" id="ARBA00061004"/>
    </source>
</evidence>
<accession>A0A955L4K7</accession>
<comment type="subunit">
    <text evidence="11">Homodimer.</text>
</comment>
<dbReference type="GO" id="GO:0042026">
    <property type="term" value="P:protein refolding"/>
    <property type="evidence" value="ECO:0007669"/>
    <property type="project" value="TreeGrafter"/>
</dbReference>
<comment type="similarity">
    <text evidence="9 11">Belongs to the DnaJ family.</text>
</comment>
<comment type="subcellular location">
    <subcellularLocation>
        <location evidence="11">Cytoplasm</location>
    </subcellularLocation>
</comment>
<feature type="binding site" evidence="11">
    <location>
        <position position="161"/>
    </location>
    <ligand>
        <name>Zn(2+)</name>
        <dbReference type="ChEBI" id="CHEBI:29105"/>
        <label>1</label>
    </ligand>
</feature>
<dbReference type="PROSITE" id="PS50076">
    <property type="entry name" value="DNAJ_2"/>
    <property type="match status" value="1"/>
</dbReference>
<dbReference type="GO" id="GO:0009408">
    <property type="term" value="P:response to heat"/>
    <property type="evidence" value="ECO:0007669"/>
    <property type="project" value="InterPro"/>
</dbReference>
<evidence type="ECO:0000256" key="1">
    <source>
        <dbReference type="ARBA" id="ARBA00022490"/>
    </source>
</evidence>